<accession>A0A8J6JDJ0</accession>
<dbReference type="NCBIfam" id="TIGR00410">
    <property type="entry name" value="lacE"/>
    <property type="match status" value="1"/>
</dbReference>
<dbReference type="InterPro" id="IPR003352">
    <property type="entry name" value="PTS_EIIC"/>
</dbReference>
<evidence type="ECO:0000256" key="6">
    <source>
        <dbReference type="ARBA" id="ARBA00022989"/>
    </source>
</evidence>
<keyword evidence="5 9" id="KW-0812">Transmembrane</keyword>
<dbReference type="InterPro" id="IPR004501">
    <property type="entry name" value="PTS_EIIC_3"/>
</dbReference>
<keyword evidence="3 8" id="KW-1003">Cell membrane</keyword>
<keyword evidence="6 9" id="KW-1133">Transmembrane helix</keyword>
<dbReference type="Proteomes" id="UP000607645">
    <property type="component" value="Unassembled WGS sequence"/>
</dbReference>
<keyword evidence="12" id="KW-1185">Reference proteome</keyword>
<comment type="subcellular location">
    <subcellularLocation>
        <location evidence="1">Cell membrane</location>
        <topology evidence="1">Multi-pass membrane protein</topology>
    </subcellularLocation>
</comment>
<dbReference type="PIRSF" id="PIRSF006351">
    <property type="entry name" value="PTS_EIIC-Cellobiose"/>
    <property type="match status" value="1"/>
</dbReference>
<dbReference type="EMBL" id="JACOPQ010000007">
    <property type="protein sequence ID" value="MBC5737491.1"/>
    <property type="molecule type" value="Genomic_DNA"/>
</dbReference>
<feature type="transmembrane region" description="Helical" evidence="9">
    <location>
        <begin position="103"/>
        <end position="120"/>
    </location>
</feature>
<feature type="transmembrane region" description="Helical" evidence="9">
    <location>
        <begin position="30"/>
        <end position="50"/>
    </location>
</feature>
<feature type="transmembrane region" description="Helical" evidence="9">
    <location>
        <begin position="132"/>
        <end position="154"/>
    </location>
</feature>
<evidence type="ECO:0000256" key="2">
    <source>
        <dbReference type="ARBA" id="ARBA00022448"/>
    </source>
</evidence>
<feature type="domain" description="PTS EIIC type-3" evidence="10">
    <location>
        <begin position="7"/>
        <end position="409"/>
    </location>
</feature>
<dbReference type="PANTHER" id="PTHR33989">
    <property type="match status" value="1"/>
</dbReference>
<evidence type="ECO:0000313" key="11">
    <source>
        <dbReference type="EMBL" id="MBC5737491.1"/>
    </source>
</evidence>
<keyword evidence="2 8" id="KW-0813">Transport</keyword>
<evidence type="ECO:0000259" key="10">
    <source>
        <dbReference type="PROSITE" id="PS51105"/>
    </source>
</evidence>
<evidence type="ECO:0000256" key="3">
    <source>
        <dbReference type="ARBA" id="ARBA00022475"/>
    </source>
</evidence>
<evidence type="ECO:0000313" key="12">
    <source>
        <dbReference type="Proteomes" id="UP000607645"/>
    </source>
</evidence>
<dbReference type="Pfam" id="PF02378">
    <property type="entry name" value="PTS_EIIC"/>
    <property type="match status" value="1"/>
</dbReference>
<dbReference type="GO" id="GO:0005886">
    <property type="term" value="C:plasma membrane"/>
    <property type="evidence" value="ECO:0007669"/>
    <property type="project" value="UniProtKB-SubCell"/>
</dbReference>
<dbReference type="PROSITE" id="PS51105">
    <property type="entry name" value="PTS_EIIC_TYPE_3"/>
    <property type="match status" value="1"/>
</dbReference>
<protein>
    <recommendedName>
        <fullName evidence="8">Permease IIC component</fullName>
    </recommendedName>
</protein>
<feature type="transmembrane region" description="Helical" evidence="9">
    <location>
        <begin position="225"/>
        <end position="250"/>
    </location>
</feature>
<gene>
    <name evidence="11" type="primary">celB</name>
    <name evidence="11" type="ORF">H8S62_10785</name>
</gene>
<feature type="transmembrane region" description="Helical" evidence="9">
    <location>
        <begin position="175"/>
        <end position="195"/>
    </location>
</feature>
<dbReference type="InterPro" id="IPR004796">
    <property type="entry name" value="PTS_IIC_cello"/>
</dbReference>
<keyword evidence="11" id="KW-0808">Transferase</keyword>
<evidence type="ECO:0000256" key="9">
    <source>
        <dbReference type="SAM" id="Phobius"/>
    </source>
</evidence>
<keyword evidence="4 8" id="KW-0762">Sugar transport</keyword>
<sequence length="428" mass="46624">MNIKNFFEDKFVPVAAKIAKQRHLLALRDGLVLSLPLLIVGSMFIIIGELPIQAYQDFMASVLGEGWGDFVWNDIFPATTGIIALLATFGITKSLVDSYDIDGLPAGAIAVAAFFLLNTLDAENNMWNADLFGAVNMFTGIIVALVVGEVYRRIVQKNLVIHMPDSVPPSISRSFTALVPAAIIIVGGFIIKILFRLTPFGDFSGFVTGVLSAPLKAVGTSYPGMLIILFFEQLLWFFGIHGSTIAWSFVDPIIQTATVENLAAFHAGTAIPNVVAQPFIDNFLQIGGSGATLPLVIFLLLFAKSRTLKDIGRLSAAPSIFNVNEPVVFGLPIVMNPFLVVPFILGPLVIMTITYVTMYFNIFPRLIGVNIPWTTPYFISGFLATGGRIGGVILQAINFCVAFLIWAPFLKSWDKRLVLEEEGALSER</sequence>
<evidence type="ECO:0000256" key="4">
    <source>
        <dbReference type="ARBA" id="ARBA00022597"/>
    </source>
</evidence>
<dbReference type="GO" id="GO:0008982">
    <property type="term" value="F:protein-N(PI)-phosphohistidine-sugar phosphotransferase activity"/>
    <property type="evidence" value="ECO:0007669"/>
    <property type="project" value="UniProtKB-UniRule"/>
</dbReference>
<keyword evidence="7 8" id="KW-0472">Membrane</keyword>
<feature type="transmembrane region" description="Helical" evidence="9">
    <location>
        <begin position="286"/>
        <end position="303"/>
    </location>
</feature>
<organism evidence="11 12">
    <name type="scientific">Lawsonibacter faecis</name>
    <dbReference type="NCBI Taxonomy" id="2763052"/>
    <lineage>
        <taxon>Bacteria</taxon>
        <taxon>Bacillati</taxon>
        <taxon>Bacillota</taxon>
        <taxon>Clostridia</taxon>
        <taxon>Eubacteriales</taxon>
        <taxon>Oscillospiraceae</taxon>
        <taxon>Lawsonibacter</taxon>
    </lineage>
</organism>
<evidence type="ECO:0000256" key="1">
    <source>
        <dbReference type="ARBA" id="ARBA00004651"/>
    </source>
</evidence>
<dbReference type="RefSeq" id="WP_186919309.1">
    <property type="nucleotide sequence ID" value="NZ_JACOPQ010000007.1"/>
</dbReference>
<dbReference type="InterPro" id="IPR051088">
    <property type="entry name" value="PTS_Sugar-EIIC/EIIB"/>
</dbReference>
<comment type="function">
    <text evidence="8">The phosphoenolpyruvate-dependent sugar phosphotransferase system (PTS), a major carbohydrate active -transport system, catalyzes the phosphorylation of incoming sugar substrates concomitant with their translocation across the cell membrane.</text>
</comment>
<evidence type="ECO:0000256" key="7">
    <source>
        <dbReference type="ARBA" id="ARBA00023136"/>
    </source>
</evidence>
<comment type="caution">
    <text evidence="11">The sequence shown here is derived from an EMBL/GenBank/DDBJ whole genome shotgun (WGS) entry which is preliminary data.</text>
</comment>
<reference evidence="11" key="1">
    <citation type="submission" date="2020-08" db="EMBL/GenBank/DDBJ databases">
        <title>Genome public.</title>
        <authorList>
            <person name="Liu C."/>
            <person name="Sun Q."/>
        </authorList>
    </citation>
    <scope>NUCLEOTIDE SEQUENCE</scope>
    <source>
        <strain evidence="11">NSJ-52</strain>
    </source>
</reference>
<feature type="transmembrane region" description="Helical" evidence="9">
    <location>
        <begin position="338"/>
        <end position="362"/>
    </location>
</feature>
<dbReference type="AlphaFoldDB" id="A0A8J6JDJ0"/>
<name>A0A8J6JDJ0_9FIRM</name>
<feature type="transmembrane region" description="Helical" evidence="9">
    <location>
        <begin position="382"/>
        <end position="407"/>
    </location>
</feature>
<dbReference type="PANTHER" id="PTHR33989:SF11">
    <property type="entry name" value="LICHENAN PERMEASE IIC COMPONENT"/>
    <property type="match status" value="1"/>
</dbReference>
<dbReference type="GO" id="GO:1901264">
    <property type="term" value="P:carbohydrate derivative transport"/>
    <property type="evidence" value="ECO:0007669"/>
    <property type="project" value="TreeGrafter"/>
</dbReference>
<evidence type="ECO:0000256" key="5">
    <source>
        <dbReference type="ARBA" id="ARBA00022692"/>
    </source>
</evidence>
<evidence type="ECO:0000256" key="8">
    <source>
        <dbReference type="PIRNR" id="PIRNR006351"/>
    </source>
</evidence>
<dbReference type="NCBIfam" id="TIGR00359">
    <property type="entry name" value="cello_pts_IIC"/>
    <property type="match status" value="1"/>
</dbReference>
<proteinExistence type="predicted"/>
<dbReference type="GO" id="GO:0009401">
    <property type="term" value="P:phosphoenolpyruvate-dependent sugar phosphotransferase system"/>
    <property type="evidence" value="ECO:0007669"/>
    <property type="project" value="InterPro"/>
</dbReference>